<dbReference type="Pfam" id="PF01425">
    <property type="entry name" value="Amidase"/>
    <property type="match status" value="1"/>
</dbReference>
<gene>
    <name evidence="3" type="ORF">JOF56_001450</name>
</gene>
<keyword evidence="4" id="KW-1185">Reference proteome</keyword>
<name>A0ABS4TAD3_9PSEU</name>
<feature type="domain" description="Amidase" evidence="2">
    <location>
        <begin position="24"/>
        <end position="440"/>
    </location>
</feature>
<dbReference type="EC" id="6.3.5.7" evidence="3"/>
<evidence type="ECO:0000259" key="2">
    <source>
        <dbReference type="Pfam" id="PF01425"/>
    </source>
</evidence>
<sequence>MTELADLTAVELIGEYQSGLSPVEVAEAVLARIATHEPTLKAFYTHDPEAVLTAARAAEQRWRIGSPQGILDGVPVTIKENIATEGTPVPLGTAATELVPASQDAPAAARLREAGAILLGKTTMPDYGMLTSGLSSFHEASRNPWDTTRTPGGSSAGAGAAGAAGYGPLHLGTDIGGSIRLPAGWCGLVGLKPSFGRVPVDPPYIGRVVGPMTKTVADAALLMQVLSQPDPRDHMSLPPGRIVWQSLSFDPVGLRVGLHLEAGVGLDVEPGIRTAVDEAARLFETAGITVEPMQPFVTREMLDGLDLFWRTRLWSDLVELPSERLGKVLPYISTWARAGAYAQGVAVYRGFSQIDKMTVAALKATSSFDFVLSPVSPVSAFPAEWASPVNDPAQPFEHIGFTVPYNMSGQPSVSVNCGYTSDGQPIGLQITGRRFDDLGVLRMAALFEQLRPAQRSAVL</sequence>
<feature type="region of interest" description="Disordered" evidence="1">
    <location>
        <begin position="140"/>
        <end position="159"/>
    </location>
</feature>
<dbReference type="PANTHER" id="PTHR11895">
    <property type="entry name" value="TRANSAMIDASE"/>
    <property type="match status" value="1"/>
</dbReference>
<dbReference type="GO" id="GO:0050566">
    <property type="term" value="F:asparaginyl-tRNA synthase (glutamine-hydrolyzing) activity"/>
    <property type="evidence" value="ECO:0007669"/>
    <property type="project" value="UniProtKB-EC"/>
</dbReference>
<organism evidence="3 4">
    <name type="scientific">Kibdelosporangium banguiense</name>
    <dbReference type="NCBI Taxonomy" id="1365924"/>
    <lineage>
        <taxon>Bacteria</taxon>
        <taxon>Bacillati</taxon>
        <taxon>Actinomycetota</taxon>
        <taxon>Actinomycetes</taxon>
        <taxon>Pseudonocardiales</taxon>
        <taxon>Pseudonocardiaceae</taxon>
        <taxon>Kibdelosporangium</taxon>
    </lineage>
</organism>
<dbReference type="Proteomes" id="UP001519332">
    <property type="component" value="Unassembled WGS sequence"/>
</dbReference>
<proteinExistence type="predicted"/>
<dbReference type="EC" id="6.3.5.6" evidence="3"/>
<protein>
    <submittedName>
        <fullName evidence="3">Aspartyl-tRNA(Asn)/glutamyl-tRNA(Gln) amidotransferase subunit A</fullName>
        <ecNumber evidence="3">6.3.5.6</ecNumber>
        <ecNumber evidence="3">6.3.5.7</ecNumber>
    </submittedName>
</protein>
<dbReference type="PANTHER" id="PTHR11895:SF173">
    <property type="entry name" value="GLUTAMYL-TRNA AMIDOTRANSFERASE SUBUNIT A"/>
    <property type="match status" value="1"/>
</dbReference>
<comment type="caution">
    <text evidence="3">The sequence shown here is derived from an EMBL/GenBank/DDBJ whole genome shotgun (WGS) entry which is preliminary data.</text>
</comment>
<dbReference type="SUPFAM" id="SSF75304">
    <property type="entry name" value="Amidase signature (AS) enzymes"/>
    <property type="match status" value="1"/>
</dbReference>
<dbReference type="GO" id="GO:0050567">
    <property type="term" value="F:glutaminyl-tRNA synthase (glutamine-hydrolyzing) activity"/>
    <property type="evidence" value="ECO:0007669"/>
    <property type="project" value="UniProtKB-EC"/>
</dbReference>
<dbReference type="RefSeq" id="WP_209635699.1">
    <property type="nucleotide sequence ID" value="NZ_JAGINW010000001.1"/>
</dbReference>
<evidence type="ECO:0000313" key="3">
    <source>
        <dbReference type="EMBL" id="MBP2321065.1"/>
    </source>
</evidence>
<dbReference type="InterPro" id="IPR036928">
    <property type="entry name" value="AS_sf"/>
</dbReference>
<evidence type="ECO:0000313" key="4">
    <source>
        <dbReference type="Proteomes" id="UP001519332"/>
    </source>
</evidence>
<keyword evidence="3" id="KW-0436">Ligase</keyword>
<reference evidence="3 4" key="1">
    <citation type="submission" date="2021-03" db="EMBL/GenBank/DDBJ databases">
        <title>Sequencing the genomes of 1000 actinobacteria strains.</title>
        <authorList>
            <person name="Klenk H.-P."/>
        </authorList>
    </citation>
    <scope>NUCLEOTIDE SEQUENCE [LARGE SCALE GENOMIC DNA]</scope>
    <source>
        <strain evidence="3 4">DSM 46670</strain>
    </source>
</reference>
<evidence type="ECO:0000256" key="1">
    <source>
        <dbReference type="SAM" id="MobiDB-lite"/>
    </source>
</evidence>
<dbReference type="InterPro" id="IPR023631">
    <property type="entry name" value="Amidase_dom"/>
</dbReference>
<dbReference type="NCBIfam" id="NF005450">
    <property type="entry name" value="PRK07042.1"/>
    <property type="match status" value="1"/>
</dbReference>
<accession>A0ABS4TAD3</accession>
<dbReference type="InterPro" id="IPR000120">
    <property type="entry name" value="Amidase"/>
</dbReference>
<dbReference type="EMBL" id="JAGINW010000001">
    <property type="protein sequence ID" value="MBP2321065.1"/>
    <property type="molecule type" value="Genomic_DNA"/>
</dbReference>
<dbReference type="Gene3D" id="3.90.1300.10">
    <property type="entry name" value="Amidase signature (AS) domain"/>
    <property type="match status" value="1"/>
</dbReference>